<comment type="caution">
    <text evidence="1">The sequence shown here is derived from an EMBL/GenBank/DDBJ whole genome shotgun (WGS) entry which is preliminary data.</text>
</comment>
<keyword evidence="2" id="KW-1185">Reference proteome</keyword>
<dbReference type="Proteomes" id="UP000789366">
    <property type="component" value="Unassembled WGS sequence"/>
</dbReference>
<feature type="non-terminal residue" evidence="1">
    <location>
        <position position="347"/>
    </location>
</feature>
<proteinExistence type="predicted"/>
<gene>
    <name evidence="1" type="ORF">SPELUC_LOCUS6645</name>
</gene>
<accession>A0ACA9MF09</accession>
<reference evidence="1" key="1">
    <citation type="submission" date="2021-06" db="EMBL/GenBank/DDBJ databases">
        <authorList>
            <person name="Kallberg Y."/>
            <person name="Tangrot J."/>
            <person name="Rosling A."/>
        </authorList>
    </citation>
    <scope>NUCLEOTIDE SEQUENCE</scope>
    <source>
        <strain evidence="1">28 12/20/2015</strain>
    </source>
</reference>
<name>A0ACA9MF09_9GLOM</name>
<organism evidence="1 2">
    <name type="scientific">Cetraspora pellucida</name>
    <dbReference type="NCBI Taxonomy" id="1433469"/>
    <lineage>
        <taxon>Eukaryota</taxon>
        <taxon>Fungi</taxon>
        <taxon>Fungi incertae sedis</taxon>
        <taxon>Mucoromycota</taxon>
        <taxon>Glomeromycotina</taxon>
        <taxon>Glomeromycetes</taxon>
        <taxon>Diversisporales</taxon>
        <taxon>Gigasporaceae</taxon>
        <taxon>Cetraspora</taxon>
    </lineage>
</organism>
<dbReference type="EMBL" id="CAJVPW010008001">
    <property type="protein sequence ID" value="CAG8588302.1"/>
    <property type="molecule type" value="Genomic_DNA"/>
</dbReference>
<protein>
    <submittedName>
        <fullName evidence="1">16942_t:CDS:1</fullName>
    </submittedName>
</protein>
<evidence type="ECO:0000313" key="1">
    <source>
        <dbReference type="EMBL" id="CAG8588302.1"/>
    </source>
</evidence>
<evidence type="ECO:0000313" key="2">
    <source>
        <dbReference type="Proteomes" id="UP000789366"/>
    </source>
</evidence>
<sequence>MFSSNKRKSTSSKSAIAPQVQNNNPSARTTITTTTKAPSLNAPKQEPIADDLKLPDSDDDSANNKNFDRDLLKPSYHIKDSPSLSTLKSSSKSSLDGKINLSTTSKPSATKPTKSSSLPIKINQSNHNESSLNPKNDPIPSSSTNPPISSHVGSKTRRSRSSTIHNSKIPSEFNSKISSESNFKIPSNPKISSESKGRGSVIGESPTKISQKHKRTGSAPILNAPSISMSMINNLNKITSSKSMVDLNVFEAKIDKETPKQYLDRMLYSVSRSKLVTILTQKADNFHQSALKAYMEIFEFEKVPIDLALRKLLMECSLPKETQQIDRVMEAFAKSYHESNPDLFPSA</sequence>